<keyword evidence="4" id="KW-1185">Reference proteome</keyword>
<sequence length="260" mass="27054">MSDNNGAPGGTNNSQFHDQPGSFPQAYPPTGNYPPGGGYPPAGDYPPGGYPPTGDYPPGGYPPYGQPPSKGKGPLIAWIVLGVILLIAIVVGILFATGVLSSSDEQEPSSTTVEQSVEPSDESDDPVPAPGEPARYGDSAELDALWDSCEAGSLADCDELYYVSGFDTEYEEFGNTCGGTTDAAYGTCSSVSDESALSYGDDADLDVLWDSCEAGNFADCDELWWSSPIGSEYETFAESCGGRTEGAAGTCEMRSESGDF</sequence>
<reference evidence="4" key="1">
    <citation type="submission" date="2021-02" db="EMBL/GenBank/DDBJ databases">
        <title>Leucobacter sp. CX169.</title>
        <authorList>
            <person name="Cheng Y."/>
        </authorList>
    </citation>
    <scope>NUCLEOTIDE SEQUENCE [LARGE SCALE GENOMIC DNA]</scope>
    <source>
        <strain evidence="4">JY899</strain>
    </source>
</reference>
<dbReference type="RefSeq" id="WP_187997078.1">
    <property type="nucleotide sequence ID" value="NZ_JACEXG010000006.1"/>
</dbReference>
<dbReference type="EMBL" id="JAFFJS010000006">
    <property type="protein sequence ID" value="MBM9434035.1"/>
    <property type="molecule type" value="Genomic_DNA"/>
</dbReference>
<feature type="region of interest" description="Disordered" evidence="1">
    <location>
        <begin position="101"/>
        <end position="137"/>
    </location>
</feature>
<name>A0ABS2THA6_9ACTO</name>
<evidence type="ECO:0000313" key="3">
    <source>
        <dbReference type="EMBL" id="MBM9434035.1"/>
    </source>
</evidence>
<keyword evidence="2" id="KW-1133">Transmembrane helix</keyword>
<feature type="region of interest" description="Disordered" evidence="1">
    <location>
        <begin position="1"/>
        <end position="65"/>
    </location>
</feature>
<feature type="compositionally biased region" description="Low complexity" evidence="1">
    <location>
        <begin position="41"/>
        <end position="58"/>
    </location>
</feature>
<organism evidence="3 4">
    <name type="scientific">Flaviflexus equikiangi</name>
    <dbReference type="NCBI Taxonomy" id="2758573"/>
    <lineage>
        <taxon>Bacteria</taxon>
        <taxon>Bacillati</taxon>
        <taxon>Actinomycetota</taxon>
        <taxon>Actinomycetes</taxon>
        <taxon>Actinomycetales</taxon>
        <taxon>Actinomycetaceae</taxon>
        <taxon>Flaviflexus</taxon>
    </lineage>
</organism>
<accession>A0ABS2THA6</accession>
<gene>
    <name evidence="3" type="ORF">JVW63_10045</name>
</gene>
<protein>
    <submittedName>
        <fullName evidence="3">Uncharacterized protein</fullName>
    </submittedName>
</protein>
<keyword evidence="2" id="KW-0472">Membrane</keyword>
<proteinExistence type="predicted"/>
<comment type="caution">
    <text evidence="3">The sequence shown here is derived from an EMBL/GenBank/DDBJ whole genome shotgun (WGS) entry which is preliminary data.</text>
</comment>
<feature type="transmembrane region" description="Helical" evidence="2">
    <location>
        <begin position="75"/>
        <end position="100"/>
    </location>
</feature>
<dbReference type="Proteomes" id="UP000705983">
    <property type="component" value="Unassembled WGS sequence"/>
</dbReference>
<keyword evidence="2" id="KW-0812">Transmembrane</keyword>
<evidence type="ECO:0000256" key="2">
    <source>
        <dbReference type="SAM" id="Phobius"/>
    </source>
</evidence>
<feature type="compositionally biased region" description="Polar residues" evidence="1">
    <location>
        <begin position="101"/>
        <end position="118"/>
    </location>
</feature>
<evidence type="ECO:0000256" key="1">
    <source>
        <dbReference type="SAM" id="MobiDB-lite"/>
    </source>
</evidence>
<evidence type="ECO:0000313" key="4">
    <source>
        <dbReference type="Proteomes" id="UP000705983"/>
    </source>
</evidence>
<feature type="compositionally biased region" description="Polar residues" evidence="1">
    <location>
        <begin position="1"/>
        <end position="17"/>
    </location>
</feature>